<gene>
    <name evidence="2" type="ORF">CDAR_545061</name>
</gene>
<evidence type="ECO:0000256" key="1">
    <source>
        <dbReference type="SAM" id="MobiDB-lite"/>
    </source>
</evidence>
<dbReference type="EMBL" id="BPLQ01003400">
    <property type="protein sequence ID" value="GIY00285.1"/>
    <property type="molecule type" value="Genomic_DNA"/>
</dbReference>
<feature type="compositionally biased region" description="Polar residues" evidence="1">
    <location>
        <begin position="17"/>
        <end position="26"/>
    </location>
</feature>
<sequence>MVTKVTAAQSHPPPSPTSTEMQLPASTDQRRSFSVTFTKNYCGTGFYLASLLPLPIQQCEDLLLLPESGKETTKVVSFPFAHVFVPRKRRDFCKDSVTHWQARTRDVKDFADKNKCFRWTAIVQRDAVITFFVKHLAILGTATKRKVLFIYFSNSNVIGL</sequence>
<organism evidence="2 3">
    <name type="scientific">Caerostris darwini</name>
    <dbReference type="NCBI Taxonomy" id="1538125"/>
    <lineage>
        <taxon>Eukaryota</taxon>
        <taxon>Metazoa</taxon>
        <taxon>Ecdysozoa</taxon>
        <taxon>Arthropoda</taxon>
        <taxon>Chelicerata</taxon>
        <taxon>Arachnida</taxon>
        <taxon>Araneae</taxon>
        <taxon>Araneomorphae</taxon>
        <taxon>Entelegynae</taxon>
        <taxon>Araneoidea</taxon>
        <taxon>Araneidae</taxon>
        <taxon>Caerostris</taxon>
    </lineage>
</organism>
<accession>A0AAV4PT32</accession>
<protein>
    <submittedName>
        <fullName evidence="2">Uncharacterized protein</fullName>
    </submittedName>
</protein>
<feature type="region of interest" description="Disordered" evidence="1">
    <location>
        <begin position="1"/>
        <end position="26"/>
    </location>
</feature>
<dbReference type="Proteomes" id="UP001054837">
    <property type="component" value="Unassembled WGS sequence"/>
</dbReference>
<reference evidence="2 3" key="1">
    <citation type="submission" date="2021-06" db="EMBL/GenBank/DDBJ databases">
        <title>Caerostris darwini draft genome.</title>
        <authorList>
            <person name="Kono N."/>
            <person name="Arakawa K."/>
        </authorList>
    </citation>
    <scope>NUCLEOTIDE SEQUENCE [LARGE SCALE GENOMIC DNA]</scope>
</reference>
<dbReference type="AlphaFoldDB" id="A0AAV4PT32"/>
<name>A0AAV4PT32_9ARAC</name>
<evidence type="ECO:0000313" key="2">
    <source>
        <dbReference type="EMBL" id="GIY00285.1"/>
    </source>
</evidence>
<keyword evidence="3" id="KW-1185">Reference proteome</keyword>
<proteinExistence type="predicted"/>
<comment type="caution">
    <text evidence="2">The sequence shown here is derived from an EMBL/GenBank/DDBJ whole genome shotgun (WGS) entry which is preliminary data.</text>
</comment>
<evidence type="ECO:0000313" key="3">
    <source>
        <dbReference type="Proteomes" id="UP001054837"/>
    </source>
</evidence>